<feature type="transmembrane region" description="Helical" evidence="1">
    <location>
        <begin position="41"/>
        <end position="60"/>
    </location>
</feature>
<sequence length="117" mass="13068">MHINATHLSGNEFLNFFYLALVEIPANAIGWWSMDRFGRRWTNVFFMLLTATSCWAPVIAPTCESALRICSPSRATQGEENTLSLPFALITAFHKAAGGKITEEAAKVKVQKRKHTL</sequence>
<name>A0A9J6H3R2_HAELO</name>
<dbReference type="EMBL" id="JABSTR010000011">
    <property type="protein sequence ID" value="KAH9381268.1"/>
    <property type="molecule type" value="Genomic_DNA"/>
</dbReference>
<dbReference type="Proteomes" id="UP000821853">
    <property type="component" value="Chromosome 9"/>
</dbReference>
<organism evidence="2 3">
    <name type="scientific">Haemaphysalis longicornis</name>
    <name type="common">Bush tick</name>
    <dbReference type="NCBI Taxonomy" id="44386"/>
    <lineage>
        <taxon>Eukaryota</taxon>
        <taxon>Metazoa</taxon>
        <taxon>Ecdysozoa</taxon>
        <taxon>Arthropoda</taxon>
        <taxon>Chelicerata</taxon>
        <taxon>Arachnida</taxon>
        <taxon>Acari</taxon>
        <taxon>Parasitiformes</taxon>
        <taxon>Ixodida</taxon>
        <taxon>Ixodoidea</taxon>
        <taxon>Ixodidae</taxon>
        <taxon>Haemaphysalinae</taxon>
        <taxon>Haemaphysalis</taxon>
    </lineage>
</organism>
<dbReference type="OrthoDB" id="6433328at2759"/>
<keyword evidence="3" id="KW-1185">Reference proteome</keyword>
<keyword evidence="1" id="KW-0472">Membrane</keyword>
<protein>
    <submittedName>
        <fullName evidence="2">Uncharacterized protein</fullName>
    </submittedName>
</protein>
<gene>
    <name evidence="2" type="ORF">HPB48_003249</name>
</gene>
<evidence type="ECO:0000256" key="1">
    <source>
        <dbReference type="SAM" id="Phobius"/>
    </source>
</evidence>
<dbReference type="VEuPathDB" id="VectorBase:HLOH_055427"/>
<feature type="transmembrane region" description="Helical" evidence="1">
    <location>
        <begin position="16"/>
        <end position="34"/>
    </location>
</feature>
<comment type="caution">
    <text evidence="2">The sequence shown here is derived from an EMBL/GenBank/DDBJ whole genome shotgun (WGS) entry which is preliminary data.</text>
</comment>
<dbReference type="InterPro" id="IPR036259">
    <property type="entry name" value="MFS_trans_sf"/>
</dbReference>
<evidence type="ECO:0000313" key="2">
    <source>
        <dbReference type="EMBL" id="KAH9381268.1"/>
    </source>
</evidence>
<keyword evidence="1" id="KW-0812">Transmembrane</keyword>
<accession>A0A9J6H3R2</accession>
<dbReference type="AlphaFoldDB" id="A0A9J6H3R2"/>
<dbReference type="SUPFAM" id="SSF103473">
    <property type="entry name" value="MFS general substrate transporter"/>
    <property type="match status" value="1"/>
</dbReference>
<dbReference type="Gene3D" id="1.20.1250.20">
    <property type="entry name" value="MFS general substrate transporter like domains"/>
    <property type="match status" value="1"/>
</dbReference>
<evidence type="ECO:0000313" key="3">
    <source>
        <dbReference type="Proteomes" id="UP000821853"/>
    </source>
</evidence>
<reference evidence="2 3" key="1">
    <citation type="journal article" date="2020" name="Cell">
        <title>Large-Scale Comparative Analyses of Tick Genomes Elucidate Their Genetic Diversity and Vector Capacities.</title>
        <authorList>
            <consortium name="Tick Genome and Microbiome Consortium (TIGMIC)"/>
            <person name="Jia N."/>
            <person name="Wang J."/>
            <person name="Shi W."/>
            <person name="Du L."/>
            <person name="Sun Y."/>
            <person name="Zhan W."/>
            <person name="Jiang J.F."/>
            <person name="Wang Q."/>
            <person name="Zhang B."/>
            <person name="Ji P."/>
            <person name="Bell-Sakyi L."/>
            <person name="Cui X.M."/>
            <person name="Yuan T.T."/>
            <person name="Jiang B.G."/>
            <person name="Yang W.F."/>
            <person name="Lam T.T."/>
            <person name="Chang Q.C."/>
            <person name="Ding S.J."/>
            <person name="Wang X.J."/>
            <person name="Zhu J.G."/>
            <person name="Ruan X.D."/>
            <person name="Zhao L."/>
            <person name="Wei J.T."/>
            <person name="Ye R.Z."/>
            <person name="Que T.C."/>
            <person name="Du C.H."/>
            <person name="Zhou Y.H."/>
            <person name="Cheng J.X."/>
            <person name="Dai P.F."/>
            <person name="Guo W.B."/>
            <person name="Han X.H."/>
            <person name="Huang E.J."/>
            <person name="Li L.F."/>
            <person name="Wei W."/>
            <person name="Gao Y.C."/>
            <person name="Liu J.Z."/>
            <person name="Shao H.Z."/>
            <person name="Wang X."/>
            <person name="Wang C.C."/>
            <person name="Yang T.C."/>
            <person name="Huo Q.B."/>
            <person name="Li W."/>
            <person name="Chen H.Y."/>
            <person name="Chen S.E."/>
            <person name="Zhou L.G."/>
            <person name="Ni X.B."/>
            <person name="Tian J.H."/>
            <person name="Sheng Y."/>
            <person name="Liu T."/>
            <person name="Pan Y.S."/>
            <person name="Xia L.Y."/>
            <person name="Li J."/>
            <person name="Zhao F."/>
            <person name="Cao W.C."/>
        </authorList>
    </citation>
    <scope>NUCLEOTIDE SEQUENCE [LARGE SCALE GENOMIC DNA]</scope>
    <source>
        <strain evidence="2">HaeL-2018</strain>
    </source>
</reference>
<proteinExistence type="predicted"/>
<keyword evidence="1" id="KW-1133">Transmembrane helix</keyword>